<dbReference type="Pfam" id="PF23704">
    <property type="entry name" value="WHD_GTF3C1_N"/>
    <property type="match status" value="1"/>
</dbReference>
<dbReference type="GO" id="GO:0003677">
    <property type="term" value="F:DNA binding"/>
    <property type="evidence" value="ECO:0007669"/>
    <property type="project" value="UniProtKB-KW"/>
</dbReference>
<dbReference type="Proteomes" id="UP000593563">
    <property type="component" value="Unassembled WGS sequence"/>
</dbReference>
<dbReference type="SUPFAM" id="SSF46785">
    <property type="entry name" value="Winged helix' DNA-binding domain"/>
    <property type="match status" value="1"/>
</dbReference>
<evidence type="ECO:0000259" key="12">
    <source>
        <dbReference type="Pfam" id="PF24657"/>
    </source>
</evidence>
<organism evidence="14 15">
    <name type="scientific">Apium graveolens</name>
    <name type="common">Celery</name>
    <dbReference type="NCBI Taxonomy" id="4045"/>
    <lineage>
        <taxon>Eukaryota</taxon>
        <taxon>Viridiplantae</taxon>
        <taxon>Streptophyta</taxon>
        <taxon>Embryophyta</taxon>
        <taxon>Tracheophyta</taxon>
        <taxon>Spermatophyta</taxon>
        <taxon>Magnoliopsida</taxon>
        <taxon>eudicotyledons</taxon>
        <taxon>Gunneridae</taxon>
        <taxon>Pentapetalae</taxon>
        <taxon>asterids</taxon>
        <taxon>campanulids</taxon>
        <taxon>Apiales</taxon>
        <taxon>Apiaceae</taxon>
        <taxon>Apioideae</taxon>
        <taxon>apioid superclade</taxon>
        <taxon>Apieae</taxon>
        <taxon>Apium</taxon>
    </lineage>
</organism>
<evidence type="ECO:0000259" key="13">
    <source>
        <dbReference type="Pfam" id="PF24658"/>
    </source>
</evidence>
<dbReference type="GO" id="GO:0005634">
    <property type="term" value="C:nucleus"/>
    <property type="evidence" value="ECO:0007669"/>
    <property type="project" value="UniProtKB-SubCell"/>
</dbReference>
<accession>A0A6L5B960</accession>
<dbReference type="InterPro" id="IPR056428">
    <property type="entry name" value="WH_GTF3C1"/>
</dbReference>
<dbReference type="InterPro" id="IPR056062">
    <property type="entry name" value="DUF7645"/>
</dbReference>
<keyword evidence="15" id="KW-1185">Reference proteome</keyword>
<dbReference type="Pfam" id="PF24657">
    <property type="entry name" value="DUF7646"/>
    <property type="match status" value="1"/>
</dbReference>
<evidence type="ECO:0000259" key="8">
    <source>
        <dbReference type="Pfam" id="PF23704"/>
    </source>
</evidence>
<evidence type="ECO:0000259" key="10">
    <source>
        <dbReference type="Pfam" id="PF24538"/>
    </source>
</evidence>
<dbReference type="PANTHER" id="PTHR15180">
    <property type="entry name" value="GENERAL TRANSCRIPTION FACTOR 3C POLYPEPTIDE 1"/>
    <property type="match status" value="1"/>
</dbReference>
<dbReference type="Pfam" id="PF04182">
    <property type="entry name" value="B-block_TFIIIC"/>
    <property type="match status" value="1"/>
</dbReference>
<evidence type="ECO:0000256" key="2">
    <source>
        <dbReference type="ARBA" id="ARBA00022553"/>
    </source>
</evidence>
<evidence type="ECO:0000313" key="15">
    <source>
        <dbReference type="Proteomes" id="UP000593563"/>
    </source>
</evidence>
<keyword evidence="5" id="KW-0539">Nucleus</keyword>
<feature type="domain" description="DUF7646" evidence="12">
    <location>
        <begin position="336"/>
        <end position="419"/>
    </location>
</feature>
<dbReference type="InterPro" id="IPR056063">
    <property type="entry name" value="DUF7646"/>
</dbReference>
<dbReference type="PANTHER" id="PTHR15180:SF1">
    <property type="entry name" value="GENERAL TRANSCRIPTION FACTOR 3C POLYPEPTIDE 1"/>
    <property type="match status" value="1"/>
</dbReference>
<proteinExistence type="predicted"/>
<comment type="caution">
    <text evidence="14">The sequence shown here is derived from an EMBL/GenBank/DDBJ whole genome shotgun (WGS) entry which is preliminary data.</text>
</comment>
<feature type="domain" description="DUF7645" evidence="11">
    <location>
        <begin position="923"/>
        <end position="982"/>
    </location>
</feature>
<evidence type="ECO:0000259" key="11">
    <source>
        <dbReference type="Pfam" id="PF24655"/>
    </source>
</evidence>
<evidence type="ECO:0000256" key="6">
    <source>
        <dbReference type="SAM" id="MobiDB-lite"/>
    </source>
</evidence>
<sequence length="1881" mass="211964">MDSIVNSALEEICAVGITGLTLPNLWPKLQPSFISNGLHPCVNVKKALWTNLLNIPGLQFESGGVCYDPNDPIILSVEDSEKLNLKIVAAEHLRNCFVGLYDINASSTGISVQGRRALERIAIARTNGITQSELGKEFGLPGNKIFYVLRKLECQGLIVRQSTILRKTEVSSDRVQTNSSIVSTNMIHLYRFAKHLGCQQRLEVIKEDKLAVNEDEETAPHASGMVEESVIEQVKDFLPELKHICDKLEKADNNVLIVSDLKKDLGYCGNPGHRRWRNILHRLKDAHVVEEFIAVVNTKEVSCLKLLKKFSPKHFEPKSLKFGLNDLDVEEPVILGKRGQINEQLVELPLEHQVYDIVDAEGSKGLSKTELCKRLGLNNKRYNTRLQSLFSRFGMHLQAESHNRGVAYRVWSHRNFNREASSTHTDKPDIVIDENETSVPDPGKRIHECSTEYVQLEDNLTNKEDAIITGEIESVSTELEIFKGLPALGDSDILLGPSSSENISPELSLITPVADLHLVNKAPVSEATTESHVSSSSRKRQSHPKYLCLTMNALSKQREHRILELLQEEKFMIKAELHRHLESLDKDKQTTMDRKTLERSLNKLQQEGLCKLIHVGVPSVTNCGRSRTMDIVLHPSLDNISPELLSQIYERVRSFEMQIRNHQSSAKFKASREAPILDDVQRILTGAKDDQSERIEAMRENGYVPAKMVRAKLLHVFFWSYLTKLPGWNDALSSGMHGYDQKNPHSTCKRIELDTSVKAMPLELFLQVVGSTMKFEDMTQKCRTGTCLSDISVQEYKQLMGTQATARLSNLVQILRGLKLIRMVRSENSGDEAAVLDTTLTYSLELKPYIEEPVSLAPSSSAFVAFDIRPQYRHDFVLSSRKAVDEYWNTLEYCYAAVDRKAALHAFPGSAVHEVYLARSWASARVMTADQRAKLNKCIMKNGPDKKLSLGACEKIAKDLSLTLEQVLRVYYDNRQKRNTRLKEVLKQEEIQPLNRIRASSSRNRKRSSRKRPSEHANVDSVESVLPIMSSSDTGDKVIDGHNVLETSTAEQENNMSNDQADQNMKSIEEFEVEENDDDHHSFISECALSRLKPKHRRKFSWTENADRQLVMEYVRERAALGANFHRIDWNALTNLPASPAVCKRRMAILNSSIQFRKAVLKLCNILSERYAKHLNKLQNKSILDGECRVMVRNNASAGYNSGKGSDGLQKRQEINPEDQWDDFNNKDVKTAFDEALRHKRTAKLDVHREIHSVSDEFSHPRGDGEQNDPKLLSSAISNKRKRKRAMRSNVSGRLQKKYVRFLSGGADVNRRGFRSLAISNAVELFKLVFLNASTAAEVPTLLAETLRRYSEHDLYAAFNYLRDAKIMVGGSGASPFVLSQKFIHGISSSPYPTNTGKIAAEFGRWLHGKEKNLMEEGIDVPTNLQCGDVVYLSALLSSREILILPCLPDQGVGEADDQRTPKRRRDNEFYCADKAKKPKAATVGEGEICSRREKGFPGIRLSLTRATISRVDIIDLFKERDVHSDEFLCVRNEHKSSSHVGSTKTAHMKEILDFGTAVPLKISADDTPWEAMTFYADNLKYIANNQVRESPFCPQIFKTVYSAIQKAGDQGLSMEEISKVTNIQGEKMPEIIVEVLEAFGRALKVNAYDSVHVVDSLYRSKYCLTSLGDPRQYRKENPSTNSSLIGDKQTLVLHPDNHENYSSNVPSTSIIDDDEHRVTILNLPEDIQPSSEVQKDTETESCQQLSIFPGKHQVNDISKYHSGSSYLCRPILSWMNGDGTINEVVYKGLVRRVLGILMQNPGMLEADIIRRIHVLNPQSCRKLLELMILDNAIVVRKMHQTTSCEPPALLGSLFGSSSKKPKSVFREHLFANPVSAATLL</sequence>
<dbReference type="InterPro" id="IPR056467">
    <property type="entry name" value="eWH_GTF3C1"/>
</dbReference>
<protein>
    <submittedName>
        <fullName evidence="14">Uncharacterized protein</fullName>
    </submittedName>
</protein>
<keyword evidence="2" id="KW-0597">Phosphoprotein</keyword>
<dbReference type="GO" id="GO:0000127">
    <property type="term" value="C:transcription factor TFIIIC complex"/>
    <property type="evidence" value="ECO:0007669"/>
    <property type="project" value="InterPro"/>
</dbReference>
<dbReference type="InterPro" id="IPR044210">
    <property type="entry name" value="Tfc3-like"/>
</dbReference>
<evidence type="ECO:0000313" key="14">
    <source>
        <dbReference type="EMBL" id="KAF1002256.1"/>
    </source>
</evidence>
<evidence type="ECO:0000256" key="4">
    <source>
        <dbReference type="ARBA" id="ARBA00023163"/>
    </source>
</evidence>
<feature type="domain" description="B-block binding subunit of TFIIIC" evidence="7">
    <location>
        <begin position="116"/>
        <end position="194"/>
    </location>
</feature>
<feature type="domain" description="DUF7647" evidence="13">
    <location>
        <begin position="743"/>
        <end position="922"/>
    </location>
</feature>
<dbReference type="Pfam" id="PF24655">
    <property type="entry name" value="DUF7645"/>
    <property type="match status" value="1"/>
</dbReference>
<dbReference type="EMBL" id="WRXP01001507">
    <property type="protein sequence ID" value="KAF1002256.1"/>
    <property type="molecule type" value="Genomic_DNA"/>
</dbReference>
<dbReference type="InterPro" id="IPR056020">
    <property type="entry name" value="DUF7599"/>
</dbReference>
<dbReference type="CDD" id="cd16169">
    <property type="entry name" value="Tau138_eWH"/>
    <property type="match status" value="1"/>
</dbReference>
<keyword evidence="3" id="KW-0238">DNA-binding</keyword>
<dbReference type="Pfam" id="PF24658">
    <property type="entry name" value="DUF7647"/>
    <property type="match status" value="1"/>
</dbReference>
<dbReference type="InterPro" id="IPR056064">
    <property type="entry name" value="DUF7647"/>
</dbReference>
<evidence type="ECO:0000259" key="9">
    <source>
        <dbReference type="Pfam" id="PF24101"/>
    </source>
</evidence>
<name>A0A6L5B960_APIGR</name>
<dbReference type="Gene3D" id="1.10.10.10">
    <property type="entry name" value="Winged helix-like DNA-binding domain superfamily/Winged helix DNA-binding domain"/>
    <property type="match status" value="1"/>
</dbReference>
<dbReference type="InterPro" id="IPR036388">
    <property type="entry name" value="WH-like_DNA-bd_sf"/>
</dbReference>
<evidence type="ECO:0000256" key="5">
    <source>
        <dbReference type="ARBA" id="ARBA00023242"/>
    </source>
</evidence>
<feature type="domain" description="GTF3C1 extended winged-helix" evidence="9">
    <location>
        <begin position="553"/>
        <end position="660"/>
    </location>
</feature>
<evidence type="ECO:0000256" key="3">
    <source>
        <dbReference type="ARBA" id="ARBA00023125"/>
    </source>
</evidence>
<dbReference type="GO" id="GO:0042791">
    <property type="term" value="P:5S class rRNA transcription by RNA polymerase III"/>
    <property type="evidence" value="ECO:0007669"/>
    <property type="project" value="TreeGrafter"/>
</dbReference>
<dbReference type="InterPro" id="IPR007309">
    <property type="entry name" value="TFIIIC_Bblock-bd"/>
</dbReference>
<reference evidence="14" key="1">
    <citation type="submission" date="2020-01" db="EMBL/GenBank/DDBJ databases">
        <title>The Celery Genome Sequence Reveals Sequential Paleo-tetraploidization, Resistance Gene Elimination, Karyotype Evolution, and Functional Innovation in Apiales.</title>
        <authorList>
            <person name="Song X."/>
        </authorList>
    </citation>
    <scope>NUCLEOTIDE SEQUENCE</scope>
    <source>
        <tissue evidence="14">Leaf</tissue>
    </source>
</reference>
<feature type="region of interest" description="Disordered" evidence="6">
    <location>
        <begin position="996"/>
        <end position="1039"/>
    </location>
</feature>
<dbReference type="InterPro" id="IPR035625">
    <property type="entry name" value="Tfc3-like_eWH"/>
</dbReference>
<dbReference type="InterPro" id="IPR036390">
    <property type="entry name" value="WH_DNA-bd_sf"/>
</dbReference>
<feature type="domain" description="DUF7599" evidence="10">
    <location>
        <begin position="235"/>
        <end position="318"/>
    </location>
</feature>
<dbReference type="Pfam" id="PF24101">
    <property type="entry name" value="WHD_GTF3C1"/>
    <property type="match status" value="1"/>
</dbReference>
<evidence type="ECO:0000256" key="1">
    <source>
        <dbReference type="ARBA" id="ARBA00004123"/>
    </source>
</evidence>
<comment type="subcellular location">
    <subcellularLocation>
        <location evidence="1">Nucleus</location>
    </subcellularLocation>
</comment>
<dbReference type="GO" id="GO:0006384">
    <property type="term" value="P:transcription initiation at RNA polymerase III promoter"/>
    <property type="evidence" value="ECO:0007669"/>
    <property type="project" value="InterPro"/>
</dbReference>
<dbReference type="Pfam" id="PF24538">
    <property type="entry name" value="DUF7599"/>
    <property type="match status" value="1"/>
</dbReference>
<feature type="domain" description="General transcription factor 3C polypeptide 1 winged-helix" evidence="8">
    <location>
        <begin position="1"/>
        <end position="101"/>
    </location>
</feature>
<evidence type="ECO:0000259" key="7">
    <source>
        <dbReference type="Pfam" id="PF04182"/>
    </source>
</evidence>
<gene>
    <name evidence="14" type="ORF">AG4045_001455</name>
</gene>
<keyword evidence="4" id="KW-0804">Transcription</keyword>